<accession>A0A5J4W155</accession>
<proteinExistence type="predicted"/>
<evidence type="ECO:0000313" key="1">
    <source>
        <dbReference type="EMBL" id="KAA6388249.1"/>
    </source>
</evidence>
<sequence length="96" mass="11556">MEVFDDGMKEKNYTVQDIMNQKVPFIHTEFMTWMTKSRKKVTVSKAPRINTQYNAFSHIRYSISLRNNVETHYTCNLQSLDQQSKIWEQLRHQQTL</sequence>
<dbReference type="EMBL" id="SNRW01004060">
    <property type="protein sequence ID" value="KAA6388249.1"/>
    <property type="molecule type" value="Genomic_DNA"/>
</dbReference>
<evidence type="ECO:0000313" key="2">
    <source>
        <dbReference type="Proteomes" id="UP000324800"/>
    </source>
</evidence>
<dbReference type="AlphaFoldDB" id="A0A5J4W155"/>
<comment type="caution">
    <text evidence="1">The sequence shown here is derived from an EMBL/GenBank/DDBJ whole genome shotgun (WGS) entry which is preliminary data.</text>
</comment>
<reference evidence="1 2" key="1">
    <citation type="submission" date="2019-03" db="EMBL/GenBank/DDBJ databases">
        <title>Single cell metagenomics reveals metabolic interactions within the superorganism composed of flagellate Streblomastix strix and complex community of Bacteroidetes bacteria on its surface.</title>
        <authorList>
            <person name="Treitli S.C."/>
            <person name="Kolisko M."/>
            <person name="Husnik F."/>
            <person name="Keeling P."/>
            <person name="Hampl V."/>
        </authorList>
    </citation>
    <scope>NUCLEOTIDE SEQUENCE [LARGE SCALE GENOMIC DNA]</scope>
    <source>
        <strain evidence="1">ST1C</strain>
    </source>
</reference>
<dbReference type="Proteomes" id="UP000324800">
    <property type="component" value="Unassembled WGS sequence"/>
</dbReference>
<protein>
    <submittedName>
        <fullName evidence="1">Uncharacterized protein</fullName>
    </submittedName>
</protein>
<organism evidence="1 2">
    <name type="scientific">Streblomastix strix</name>
    <dbReference type="NCBI Taxonomy" id="222440"/>
    <lineage>
        <taxon>Eukaryota</taxon>
        <taxon>Metamonada</taxon>
        <taxon>Preaxostyla</taxon>
        <taxon>Oxymonadida</taxon>
        <taxon>Streblomastigidae</taxon>
        <taxon>Streblomastix</taxon>
    </lineage>
</organism>
<name>A0A5J4W155_9EUKA</name>
<gene>
    <name evidence="1" type="ORF">EZS28_016224</name>
</gene>